<dbReference type="Proteomes" id="UP001527202">
    <property type="component" value="Unassembled WGS sequence"/>
</dbReference>
<protein>
    <submittedName>
        <fullName evidence="6">ABC transporter ATP-binding protein</fullName>
    </submittedName>
</protein>
<keyword evidence="7" id="KW-1185">Reference proteome</keyword>
<evidence type="ECO:0000313" key="7">
    <source>
        <dbReference type="Proteomes" id="UP001527202"/>
    </source>
</evidence>
<dbReference type="EMBL" id="JAMDMJ010000013">
    <property type="protein sequence ID" value="MCY9596483.1"/>
    <property type="molecule type" value="Genomic_DNA"/>
</dbReference>
<organism evidence="6 7">
    <name type="scientific">Paenibacillus chitinolyticus</name>
    <dbReference type="NCBI Taxonomy" id="79263"/>
    <lineage>
        <taxon>Bacteria</taxon>
        <taxon>Bacillati</taxon>
        <taxon>Bacillota</taxon>
        <taxon>Bacilli</taxon>
        <taxon>Bacillales</taxon>
        <taxon>Paenibacillaceae</taxon>
        <taxon>Paenibacillus</taxon>
    </lineage>
</organism>
<dbReference type="InterPro" id="IPR017911">
    <property type="entry name" value="MacB-like_ATP-bd"/>
</dbReference>
<dbReference type="PANTHER" id="PTHR42798:SF7">
    <property type="entry name" value="ALPHA-D-RIBOSE 1-METHYLPHOSPHONATE 5-TRIPHOSPHATE SYNTHASE SUBUNIT PHNL"/>
    <property type="match status" value="1"/>
</dbReference>
<dbReference type="InterPro" id="IPR027417">
    <property type="entry name" value="P-loop_NTPase"/>
</dbReference>
<evidence type="ECO:0000256" key="1">
    <source>
        <dbReference type="ARBA" id="ARBA00005417"/>
    </source>
</evidence>
<dbReference type="SMART" id="SM00382">
    <property type="entry name" value="AAA"/>
    <property type="match status" value="1"/>
</dbReference>
<dbReference type="PANTHER" id="PTHR42798">
    <property type="entry name" value="LIPOPROTEIN-RELEASING SYSTEM ATP-BINDING PROTEIN LOLD"/>
    <property type="match status" value="1"/>
</dbReference>
<dbReference type="GO" id="GO:0005524">
    <property type="term" value="F:ATP binding"/>
    <property type="evidence" value="ECO:0007669"/>
    <property type="project" value="UniProtKB-KW"/>
</dbReference>
<dbReference type="CDD" id="cd03255">
    <property type="entry name" value="ABC_MJ0796_LolCDE_FtsE"/>
    <property type="match status" value="1"/>
</dbReference>
<accession>A0ABT4FD94</accession>
<comment type="similarity">
    <text evidence="1">Belongs to the ABC transporter superfamily.</text>
</comment>
<proteinExistence type="inferred from homology"/>
<dbReference type="Pfam" id="PF00005">
    <property type="entry name" value="ABC_tran"/>
    <property type="match status" value="1"/>
</dbReference>
<evidence type="ECO:0000259" key="5">
    <source>
        <dbReference type="PROSITE" id="PS50893"/>
    </source>
</evidence>
<gene>
    <name evidence="6" type="ORF">M5X16_11940</name>
</gene>
<name>A0ABT4FD94_9BACL</name>
<dbReference type="GeneID" id="95376735"/>
<feature type="domain" description="ABC transporter" evidence="5">
    <location>
        <begin position="11"/>
        <end position="250"/>
    </location>
</feature>
<dbReference type="PROSITE" id="PS50893">
    <property type="entry name" value="ABC_TRANSPORTER_2"/>
    <property type="match status" value="1"/>
</dbReference>
<comment type="caution">
    <text evidence="6">The sequence shown here is derived from an EMBL/GenBank/DDBJ whole genome shotgun (WGS) entry which is preliminary data.</text>
</comment>
<keyword evidence="4 6" id="KW-0067">ATP-binding</keyword>
<dbReference type="Gene3D" id="3.40.50.300">
    <property type="entry name" value="P-loop containing nucleotide triphosphate hydrolases"/>
    <property type="match status" value="1"/>
</dbReference>
<dbReference type="InterPro" id="IPR003593">
    <property type="entry name" value="AAA+_ATPase"/>
</dbReference>
<sequence>MNPNHLQKTVLHARQVRKSFGARGHVQQVLRGIDLRVLEGEFIGIMGPSGSGKSTLINVLATLDKPTEGEIAVDNADISAMKNTELSTFRRKKFGFIFQDYNLLDTLTVKENILLPVSLGKMKKEAAEAEYQAIAADLGILELAHKYPHEISGGQRQRTSAARALIHKPSIVFADEPTGALDSKSASSLLEMMERLNRQRRITIMMVTHDPVASSYCSRVVFLKDGMLYSELYRGGKTRQAFFKDILNVQAVLGGDHVNLV</sequence>
<keyword evidence="3" id="KW-0547">Nucleotide-binding</keyword>
<dbReference type="RefSeq" id="WP_241688690.1">
    <property type="nucleotide sequence ID" value="NZ_CP026520.1"/>
</dbReference>
<reference evidence="6 7" key="1">
    <citation type="submission" date="2022-05" db="EMBL/GenBank/DDBJ databases">
        <title>Genome Sequencing of Bee-Associated Microbes.</title>
        <authorList>
            <person name="Dunlap C."/>
        </authorList>
    </citation>
    <scope>NUCLEOTIDE SEQUENCE [LARGE SCALE GENOMIC DNA]</scope>
    <source>
        <strain evidence="6 7">NRRL B-23120</strain>
    </source>
</reference>
<evidence type="ECO:0000256" key="2">
    <source>
        <dbReference type="ARBA" id="ARBA00022448"/>
    </source>
</evidence>
<dbReference type="SUPFAM" id="SSF52540">
    <property type="entry name" value="P-loop containing nucleoside triphosphate hydrolases"/>
    <property type="match status" value="1"/>
</dbReference>
<evidence type="ECO:0000256" key="4">
    <source>
        <dbReference type="ARBA" id="ARBA00022840"/>
    </source>
</evidence>
<dbReference type="InterPro" id="IPR003439">
    <property type="entry name" value="ABC_transporter-like_ATP-bd"/>
</dbReference>
<keyword evidence="2" id="KW-0813">Transport</keyword>
<evidence type="ECO:0000256" key="3">
    <source>
        <dbReference type="ARBA" id="ARBA00022741"/>
    </source>
</evidence>
<evidence type="ECO:0000313" key="6">
    <source>
        <dbReference type="EMBL" id="MCY9596483.1"/>
    </source>
</evidence>